<dbReference type="PROSITE" id="PS00352">
    <property type="entry name" value="CSD_1"/>
    <property type="match status" value="1"/>
</dbReference>
<evidence type="ECO:0000256" key="1">
    <source>
        <dbReference type="RuleBase" id="RU000408"/>
    </source>
</evidence>
<dbReference type="GeneID" id="86992903"/>
<dbReference type="Pfam" id="PF00313">
    <property type="entry name" value="CSD"/>
    <property type="match status" value="1"/>
</dbReference>
<dbReference type="SMART" id="SM00357">
    <property type="entry name" value="CSP"/>
    <property type="match status" value="1"/>
</dbReference>
<feature type="domain" description="CSD" evidence="3">
    <location>
        <begin position="1"/>
        <end position="63"/>
    </location>
</feature>
<name>A0A0B0HD32_SOVGS</name>
<accession>A0A0B0HD32</accession>
<dbReference type="InterPro" id="IPR002059">
    <property type="entry name" value="CSP_DNA-bd"/>
</dbReference>
<dbReference type="PROSITE" id="PS51857">
    <property type="entry name" value="CSD_2"/>
    <property type="match status" value="1"/>
</dbReference>
<gene>
    <name evidence="4" type="ORF">JV46_17260</name>
</gene>
<dbReference type="AlphaFoldDB" id="A0A0B0HD32"/>
<reference evidence="4 5" key="1">
    <citation type="journal article" date="2014" name="BMC Genomics">
        <title>The genome of the intracellular bacterium of the coastal bivalve, Solemya velum: a blueprint for thriving in and out of symbiosis.</title>
        <authorList>
            <person name="Dmytrenko O."/>
            <person name="Russell S.L."/>
            <person name="Loo W.T."/>
            <person name="Fontanez K.M."/>
            <person name="Liao L."/>
            <person name="Roeselers G."/>
            <person name="Sharma R."/>
            <person name="Stewart F.J."/>
            <person name="Newton I.L."/>
            <person name="Woyke T."/>
            <person name="Wu D."/>
            <person name="Lang J.M."/>
            <person name="Eisen J.A."/>
            <person name="Cavanaugh C.M."/>
        </authorList>
    </citation>
    <scope>NUCLEOTIDE SEQUENCE [LARGE SCALE GENOMIC DNA]</scope>
    <source>
        <strain evidence="4 5">WH</strain>
    </source>
</reference>
<comment type="subcellular location">
    <subcellularLocation>
        <location evidence="1">Cytoplasm</location>
    </subcellularLocation>
</comment>
<dbReference type="EMBL" id="JRAA01000001">
    <property type="protein sequence ID" value="KHF26502.1"/>
    <property type="molecule type" value="Genomic_DNA"/>
</dbReference>
<evidence type="ECO:0000313" key="4">
    <source>
        <dbReference type="EMBL" id="KHF26502.1"/>
    </source>
</evidence>
<dbReference type="InterPro" id="IPR012340">
    <property type="entry name" value="NA-bd_OB-fold"/>
</dbReference>
<dbReference type="InterPro" id="IPR011129">
    <property type="entry name" value="CSD"/>
</dbReference>
<comment type="caution">
    <text evidence="4">The sequence shown here is derived from an EMBL/GenBank/DDBJ whole genome shotgun (WGS) entry which is preliminary data.</text>
</comment>
<dbReference type="Gene3D" id="2.40.50.140">
    <property type="entry name" value="Nucleic acid-binding proteins"/>
    <property type="match status" value="1"/>
</dbReference>
<dbReference type="STRING" id="2340.JV46_17260"/>
<dbReference type="InterPro" id="IPR019844">
    <property type="entry name" value="CSD_CS"/>
</dbReference>
<evidence type="ECO:0000313" key="5">
    <source>
        <dbReference type="Proteomes" id="UP000030856"/>
    </source>
</evidence>
<dbReference type="GO" id="GO:0005829">
    <property type="term" value="C:cytosol"/>
    <property type="evidence" value="ECO:0007669"/>
    <property type="project" value="UniProtKB-ARBA"/>
</dbReference>
<dbReference type="SUPFAM" id="SSF50249">
    <property type="entry name" value="Nucleic acid-binding proteins"/>
    <property type="match status" value="1"/>
</dbReference>
<feature type="transmembrane region" description="Helical" evidence="2">
    <location>
        <begin position="88"/>
        <end position="105"/>
    </location>
</feature>
<dbReference type="Proteomes" id="UP000030856">
    <property type="component" value="Unassembled WGS sequence"/>
</dbReference>
<keyword evidence="2" id="KW-1133">Transmembrane helix</keyword>
<dbReference type="OrthoDB" id="72963at2"/>
<dbReference type="GO" id="GO:0003676">
    <property type="term" value="F:nucleic acid binding"/>
    <property type="evidence" value="ECO:0007669"/>
    <property type="project" value="InterPro"/>
</dbReference>
<dbReference type="PANTHER" id="PTHR11544">
    <property type="entry name" value="COLD SHOCK DOMAIN CONTAINING PROTEINS"/>
    <property type="match status" value="1"/>
</dbReference>
<evidence type="ECO:0000256" key="2">
    <source>
        <dbReference type="SAM" id="Phobius"/>
    </source>
</evidence>
<keyword evidence="2" id="KW-0812">Transmembrane</keyword>
<evidence type="ECO:0000259" key="3">
    <source>
        <dbReference type="PROSITE" id="PS51857"/>
    </source>
</evidence>
<sequence length="106" mass="11545">MKGTVAKFNAKRGFGFIRSDQLDDEIFVHITKVDGRRALRPGQDVTFDVEETEKGLAAVNVVVKGAESSSRGKPVTIGIEEPKDRAKYFVIGAVILIIVVAAILLF</sequence>
<dbReference type="InterPro" id="IPR050181">
    <property type="entry name" value="Cold_shock_domain"/>
</dbReference>
<proteinExistence type="predicted"/>
<organism evidence="4 5">
    <name type="scientific">Solemya velum gill symbiont</name>
    <dbReference type="NCBI Taxonomy" id="2340"/>
    <lineage>
        <taxon>Bacteria</taxon>
        <taxon>Pseudomonadati</taxon>
        <taxon>Pseudomonadota</taxon>
        <taxon>Gammaproteobacteria</taxon>
        <taxon>sulfur-oxidizing symbionts</taxon>
    </lineage>
</organism>
<dbReference type="CDD" id="cd04458">
    <property type="entry name" value="CSP_CDS"/>
    <property type="match status" value="1"/>
</dbReference>
<keyword evidence="2" id="KW-0472">Membrane</keyword>
<dbReference type="PRINTS" id="PR00050">
    <property type="entry name" value="COLDSHOCK"/>
</dbReference>
<dbReference type="RefSeq" id="WP_078452700.1">
    <property type="nucleotide sequence ID" value="NZ_JRAA01000001.1"/>
</dbReference>
<dbReference type="eggNOG" id="COG1278">
    <property type="taxonomic scope" value="Bacteria"/>
</dbReference>
<keyword evidence="5" id="KW-1185">Reference proteome</keyword>
<protein>
    <submittedName>
        <fullName evidence="4">Cold shock protein</fullName>
    </submittedName>
</protein>